<protein>
    <submittedName>
        <fullName evidence="5">DNA-binding protein HU-beta</fullName>
    </submittedName>
</protein>
<name>A0A238XKA5_9BACT</name>
<dbReference type="Proteomes" id="UP000198324">
    <property type="component" value="Unassembled WGS sequence"/>
</dbReference>
<dbReference type="InterPro" id="IPR010992">
    <property type="entry name" value="IHF-like_DNA-bd_dom_sf"/>
</dbReference>
<dbReference type="GO" id="GO:0030527">
    <property type="term" value="F:structural constituent of chromatin"/>
    <property type="evidence" value="ECO:0007669"/>
    <property type="project" value="InterPro"/>
</dbReference>
<dbReference type="GO" id="GO:0005829">
    <property type="term" value="C:cytosol"/>
    <property type="evidence" value="ECO:0007669"/>
    <property type="project" value="TreeGrafter"/>
</dbReference>
<dbReference type="CDD" id="cd00591">
    <property type="entry name" value="HU_IHF"/>
    <property type="match status" value="1"/>
</dbReference>
<keyword evidence="6" id="KW-1185">Reference proteome</keyword>
<comment type="similarity">
    <text evidence="1 4">Belongs to the bacterial histone-like protein family.</text>
</comment>
<dbReference type="RefSeq" id="WP_089270872.1">
    <property type="nucleotide sequence ID" value="NZ_FZOC01000001.1"/>
</dbReference>
<dbReference type="PANTHER" id="PTHR33175:SF3">
    <property type="entry name" value="DNA-BINDING PROTEIN HU-BETA"/>
    <property type="match status" value="1"/>
</dbReference>
<evidence type="ECO:0000313" key="5">
    <source>
        <dbReference type="EMBL" id="SNR59446.1"/>
    </source>
</evidence>
<dbReference type="InterPro" id="IPR000119">
    <property type="entry name" value="Hist_DNA-bd"/>
</dbReference>
<dbReference type="AlphaFoldDB" id="A0A238XKA5"/>
<dbReference type="EMBL" id="FZOC01000001">
    <property type="protein sequence ID" value="SNR59446.1"/>
    <property type="molecule type" value="Genomic_DNA"/>
</dbReference>
<keyword evidence="2" id="KW-0226">DNA condensation</keyword>
<dbReference type="SMART" id="SM00411">
    <property type="entry name" value="BHL"/>
    <property type="match status" value="1"/>
</dbReference>
<reference evidence="5 6" key="1">
    <citation type="submission" date="2017-06" db="EMBL/GenBank/DDBJ databases">
        <authorList>
            <person name="Kim H.J."/>
            <person name="Triplett B.A."/>
        </authorList>
    </citation>
    <scope>NUCLEOTIDE SEQUENCE [LARGE SCALE GENOMIC DNA]</scope>
    <source>
        <strain evidence="5 6">DSM 13116</strain>
    </source>
</reference>
<dbReference type="SUPFAM" id="SSF47729">
    <property type="entry name" value="IHF-like DNA-binding proteins"/>
    <property type="match status" value="1"/>
</dbReference>
<accession>A0A238XKA5</accession>
<dbReference type="GO" id="GO:0030261">
    <property type="term" value="P:chromosome condensation"/>
    <property type="evidence" value="ECO:0007669"/>
    <property type="project" value="UniProtKB-KW"/>
</dbReference>
<dbReference type="PANTHER" id="PTHR33175">
    <property type="entry name" value="DNA-BINDING PROTEIN HU"/>
    <property type="match status" value="1"/>
</dbReference>
<dbReference type="GO" id="GO:0003677">
    <property type="term" value="F:DNA binding"/>
    <property type="evidence" value="ECO:0007669"/>
    <property type="project" value="UniProtKB-KW"/>
</dbReference>
<gene>
    <name evidence="5" type="ORF">SAMN04488503_0228</name>
</gene>
<proteinExistence type="inferred from homology"/>
<dbReference type="Pfam" id="PF00216">
    <property type="entry name" value="Bac_DNA_binding"/>
    <property type="match status" value="1"/>
</dbReference>
<evidence type="ECO:0000256" key="3">
    <source>
        <dbReference type="ARBA" id="ARBA00023125"/>
    </source>
</evidence>
<evidence type="ECO:0000256" key="4">
    <source>
        <dbReference type="RuleBase" id="RU003939"/>
    </source>
</evidence>
<evidence type="ECO:0000256" key="1">
    <source>
        <dbReference type="ARBA" id="ARBA00010529"/>
    </source>
</evidence>
<evidence type="ECO:0000256" key="2">
    <source>
        <dbReference type="ARBA" id="ARBA00023067"/>
    </source>
</evidence>
<sequence length="92" mass="10042">MKKSELISWISKLEEMPQGDVERVLDRLGAVVVTELSGGPGEVSLPGIGKLKANQRNERAGYNPKTGKPIRIPARITVKLTLSQSFKNSLRG</sequence>
<evidence type="ECO:0000313" key="6">
    <source>
        <dbReference type="Proteomes" id="UP000198324"/>
    </source>
</evidence>
<dbReference type="Gene3D" id="4.10.520.10">
    <property type="entry name" value="IHF-like DNA-binding proteins"/>
    <property type="match status" value="1"/>
</dbReference>
<organism evidence="5 6">
    <name type="scientific">Humidesulfovibrio mexicanus</name>
    <dbReference type="NCBI Taxonomy" id="147047"/>
    <lineage>
        <taxon>Bacteria</taxon>
        <taxon>Pseudomonadati</taxon>
        <taxon>Thermodesulfobacteriota</taxon>
        <taxon>Desulfovibrionia</taxon>
        <taxon>Desulfovibrionales</taxon>
        <taxon>Desulfovibrionaceae</taxon>
        <taxon>Humidesulfovibrio</taxon>
    </lineage>
</organism>
<dbReference type="OrthoDB" id="9799835at2"/>
<keyword evidence="3 5" id="KW-0238">DNA-binding</keyword>